<keyword evidence="2" id="KW-0239">DNA-directed DNA polymerase</keyword>
<reference evidence="4" key="1">
    <citation type="submission" date="2020-10" db="EMBL/GenBank/DDBJ databases">
        <title>Microbiome of the Black Sea water column analyzed by genome centric metagenomics.</title>
        <authorList>
            <person name="Cabello-Yeves P.J."/>
            <person name="Callieri C."/>
            <person name="Picazo A."/>
            <person name="Mehrshad M."/>
            <person name="Haro-Moreno J.M."/>
            <person name="Roda-Garcia J."/>
            <person name="Dzembekova N."/>
            <person name="Slabakova V."/>
            <person name="Slabakova N."/>
            <person name="Moncheva S."/>
            <person name="Rodriguez-Valera F."/>
        </authorList>
    </citation>
    <scope>NUCLEOTIDE SEQUENCE</scope>
    <source>
        <strain evidence="4">BS30m-G43</strain>
    </source>
</reference>
<dbReference type="InterPro" id="IPR027417">
    <property type="entry name" value="P-loop_NTPase"/>
</dbReference>
<dbReference type="GO" id="GO:0003887">
    <property type="term" value="F:DNA-directed DNA polymerase activity"/>
    <property type="evidence" value="ECO:0007669"/>
    <property type="project" value="UniProtKB-KW"/>
</dbReference>
<dbReference type="EMBL" id="JADHSG010000001">
    <property type="protein sequence ID" value="MBL6902704.1"/>
    <property type="molecule type" value="Genomic_DNA"/>
</dbReference>
<gene>
    <name evidence="4" type="ORF">ISR29_00695</name>
</gene>
<dbReference type="EC" id="2.7.7.7" evidence="1"/>
<keyword evidence="2" id="KW-0808">Transferase</keyword>
<dbReference type="GO" id="GO:0006261">
    <property type="term" value="P:DNA-templated DNA replication"/>
    <property type="evidence" value="ECO:0007669"/>
    <property type="project" value="TreeGrafter"/>
</dbReference>
<sequence length="315" mass="35829">MSDIENYPWLNKLILNINVSKLPHSNLIEGSKGMGKSILAKNLAKSLLCINSSNSPCNNCQSCNLFDESTHPDFFMNDDEKILIDEIREIINFSVLSSSVSPTKVIVLNNCENMNTASQNAILKTLEEPNPNTFIIMSSSKRRSLNQTIYSRCNKIVLKDLNQLEITEWVRSQGMQDFNYYDYPTFLAPLEILKSIEEGKGNDYIDISNCLLQFCNNEISINETVKYLLDVDLGSIEKVNLLIDFFKTLLKSNLADIPYSGKFKLLNDIQFQPIDLSNTLNELNLLRDNIMKVSAINESHSLKYFIFKLGALIKQ</sequence>
<dbReference type="PANTHER" id="PTHR11669">
    <property type="entry name" value="REPLICATION FACTOR C / DNA POLYMERASE III GAMMA-TAU SUBUNIT"/>
    <property type="match status" value="1"/>
</dbReference>
<dbReference type="SUPFAM" id="SSF52540">
    <property type="entry name" value="P-loop containing nucleoside triphosphate hydrolases"/>
    <property type="match status" value="1"/>
</dbReference>
<dbReference type="PANTHER" id="PTHR11669:SF8">
    <property type="entry name" value="DNA POLYMERASE III SUBUNIT DELTA"/>
    <property type="match status" value="1"/>
</dbReference>
<dbReference type="AlphaFoldDB" id="A0A937JF13"/>
<accession>A0A937JF13</accession>
<organism evidence="4 5">
    <name type="scientific">SAR86 cluster bacterium</name>
    <dbReference type="NCBI Taxonomy" id="2030880"/>
    <lineage>
        <taxon>Bacteria</taxon>
        <taxon>Pseudomonadati</taxon>
        <taxon>Pseudomonadota</taxon>
        <taxon>Gammaproteobacteria</taxon>
        <taxon>SAR86 cluster</taxon>
    </lineage>
</organism>
<evidence type="ECO:0000256" key="2">
    <source>
        <dbReference type="ARBA" id="ARBA00022932"/>
    </source>
</evidence>
<evidence type="ECO:0000256" key="1">
    <source>
        <dbReference type="ARBA" id="ARBA00012417"/>
    </source>
</evidence>
<dbReference type="InterPro" id="IPR050238">
    <property type="entry name" value="DNA_Rep/Repair_Clamp_Loader"/>
</dbReference>
<dbReference type="GO" id="GO:0009360">
    <property type="term" value="C:DNA polymerase III complex"/>
    <property type="evidence" value="ECO:0007669"/>
    <property type="project" value="TreeGrafter"/>
</dbReference>
<comment type="caution">
    <text evidence="4">The sequence shown here is derived from an EMBL/GenBank/DDBJ whole genome shotgun (WGS) entry which is preliminary data.</text>
</comment>
<dbReference type="Proteomes" id="UP000705230">
    <property type="component" value="Unassembled WGS sequence"/>
</dbReference>
<evidence type="ECO:0000313" key="5">
    <source>
        <dbReference type="Proteomes" id="UP000705230"/>
    </source>
</evidence>
<dbReference type="Pfam" id="PF13177">
    <property type="entry name" value="DNA_pol3_delta2"/>
    <property type="match status" value="1"/>
</dbReference>
<evidence type="ECO:0000256" key="3">
    <source>
        <dbReference type="ARBA" id="ARBA00049244"/>
    </source>
</evidence>
<comment type="catalytic activity">
    <reaction evidence="3">
        <text>DNA(n) + a 2'-deoxyribonucleoside 5'-triphosphate = DNA(n+1) + diphosphate</text>
        <dbReference type="Rhea" id="RHEA:22508"/>
        <dbReference type="Rhea" id="RHEA-COMP:17339"/>
        <dbReference type="Rhea" id="RHEA-COMP:17340"/>
        <dbReference type="ChEBI" id="CHEBI:33019"/>
        <dbReference type="ChEBI" id="CHEBI:61560"/>
        <dbReference type="ChEBI" id="CHEBI:173112"/>
        <dbReference type="EC" id="2.7.7.7"/>
    </reaction>
</comment>
<keyword evidence="2" id="KW-0548">Nucleotidyltransferase</keyword>
<name>A0A937JF13_9GAMM</name>
<evidence type="ECO:0000313" key="4">
    <source>
        <dbReference type="EMBL" id="MBL6902704.1"/>
    </source>
</evidence>
<dbReference type="Gene3D" id="3.40.50.300">
    <property type="entry name" value="P-loop containing nucleotide triphosphate hydrolases"/>
    <property type="match status" value="1"/>
</dbReference>
<protein>
    <recommendedName>
        <fullName evidence="1">DNA-directed DNA polymerase</fullName>
        <ecNumber evidence="1">2.7.7.7</ecNumber>
    </recommendedName>
</protein>
<proteinExistence type="predicted"/>